<proteinExistence type="inferred from homology"/>
<name>A0AAW2E4J1_9ROSI</name>
<dbReference type="PANTHER" id="PTHR13683">
    <property type="entry name" value="ASPARTYL PROTEASES"/>
    <property type="match status" value="1"/>
</dbReference>
<dbReference type="EMBL" id="JAZDWU010000001">
    <property type="protein sequence ID" value="KAL0016568.1"/>
    <property type="molecule type" value="Genomic_DNA"/>
</dbReference>
<dbReference type="AlphaFoldDB" id="A0AAW2E4J1"/>
<sequence>MAMAISSFLRCILYIYSFFAFLCLYAHEVRETTKIHHVHHTHFVQLSSLMPSTTCSASTKGPKRKASLTVIHKYGPCFQSNKDQVQILSHIEILLQDQSRVSSIHSKLSNYSNGNKFRESKASTLPVKSSLILGTSNYIVTTGLGTRKRDLKLAFDTGSDLTWTQCKPCRGQCYKQVDPIFDPSKSTSYANISCPTPSCFQLSFAIGKPYKYNLTHQNREGDSQITRLPPTAYNALRTTFRKLMRNYPMTSPISLLDTCYDLSKSKSVSIPHISFLFGGDVSVDLDKVGIFYMLSPTQACLAFAGNSDPSNIAIYGNVQQKRLEVLYDVARGRIGFRPGGCS</sequence>
<evidence type="ECO:0000313" key="3">
    <source>
        <dbReference type="EMBL" id="KAL0016568.1"/>
    </source>
</evidence>
<dbReference type="GO" id="GO:0004190">
    <property type="term" value="F:aspartic-type endopeptidase activity"/>
    <property type="evidence" value="ECO:0007669"/>
    <property type="project" value="InterPro"/>
</dbReference>
<reference evidence="3 4" key="1">
    <citation type="submission" date="2024-01" db="EMBL/GenBank/DDBJ databases">
        <title>A telomere-to-telomere, gap-free genome of sweet tea (Lithocarpus litseifolius).</title>
        <authorList>
            <person name="Zhou J."/>
        </authorList>
    </citation>
    <scope>NUCLEOTIDE SEQUENCE [LARGE SCALE GENOMIC DNA]</scope>
    <source>
        <strain evidence="3">Zhou-2022a</strain>
        <tissue evidence="3">Leaf</tissue>
    </source>
</reference>
<evidence type="ECO:0000259" key="2">
    <source>
        <dbReference type="PROSITE" id="PS51767"/>
    </source>
</evidence>
<dbReference type="PANTHER" id="PTHR13683:SF750">
    <property type="entry name" value="ASPARTYL PROTEASE AED1"/>
    <property type="match status" value="1"/>
</dbReference>
<dbReference type="InterPro" id="IPR001461">
    <property type="entry name" value="Aspartic_peptidase_A1"/>
</dbReference>
<dbReference type="InterPro" id="IPR033121">
    <property type="entry name" value="PEPTIDASE_A1"/>
</dbReference>
<dbReference type="Gene3D" id="2.40.70.10">
    <property type="entry name" value="Acid Proteases"/>
    <property type="match status" value="2"/>
</dbReference>
<keyword evidence="4" id="KW-1185">Reference proteome</keyword>
<dbReference type="InterPro" id="IPR021109">
    <property type="entry name" value="Peptidase_aspartic_dom_sf"/>
</dbReference>
<evidence type="ECO:0000256" key="1">
    <source>
        <dbReference type="ARBA" id="ARBA00007447"/>
    </source>
</evidence>
<dbReference type="Pfam" id="PF14541">
    <property type="entry name" value="TAXi_C"/>
    <property type="match status" value="1"/>
</dbReference>
<dbReference type="InterPro" id="IPR032799">
    <property type="entry name" value="TAXi_C"/>
</dbReference>
<gene>
    <name evidence="3" type="ORF">SO802_003637</name>
</gene>
<comment type="caution">
    <text evidence="3">The sequence shown here is derived from an EMBL/GenBank/DDBJ whole genome shotgun (WGS) entry which is preliminary data.</text>
</comment>
<evidence type="ECO:0000313" key="4">
    <source>
        <dbReference type="Proteomes" id="UP001459277"/>
    </source>
</evidence>
<dbReference type="Proteomes" id="UP001459277">
    <property type="component" value="Unassembled WGS sequence"/>
</dbReference>
<dbReference type="InterPro" id="IPR032861">
    <property type="entry name" value="TAXi_N"/>
</dbReference>
<feature type="domain" description="Peptidase A1" evidence="2">
    <location>
        <begin position="138"/>
        <end position="342"/>
    </location>
</feature>
<dbReference type="Pfam" id="PF14543">
    <property type="entry name" value="TAXi_N"/>
    <property type="match status" value="1"/>
</dbReference>
<comment type="similarity">
    <text evidence="1">Belongs to the peptidase A1 family.</text>
</comment>
<dbReference type="GO" id="GO:0006508">
    <property type="term" value="P:proteolysis"/>
    <property type="evidence" value="ECO:0007669"/>
    <property type="project" value="InterPro"/>
</dbReference>
<dbReference type="PROSITE" id="PS51767">
    <property type="entry name" value="PEPTIDASE_A1"/>
    <property type="match status" value="1"/>
</dbReference>
<organism evidence="3 4">
    <name type="scientific">Lithocarpus litseifolius</name>
    <dbReference type="NCBI Taxonomy" id="425828"/>
    <lineage>
        <taxon>Eukaryota</taxon>
        <taxon>Viridiplantae</taxon>
        <taxon>Streptophyta</taxon>
        <taxon>Embryophyta</taxon>
        <taxon>Tracheophyta</taxon>
        <taxon>Spermatophyta</taxon>
        <taxon>Magnoliopsida</taxon>
        <taxon>eudicotyledons</taxon>
        <taxon>Gunneridae</taxon>
        <taxon>Pentapetalae</taxon>
        <taxon>rosids</taxon>
        <taxon>fabids</taxon>
        <taxon>Fagales</taxon>
        <taxon>Fagaceae</taxon>
        <taxon>Lithocarpus</taxon>
    </lineage>
</organism>
<dbReference type="SUPFAM" id="SSF50630">
    <property type="entry name" value="Acid proteases"/>
    <property type="match status" value="1"/>
</dbReference>
<protein>
    <recommendedName>
        <fullName evidence="2">Peptidase A1 domain-containing protein</fullName>
    </recommendedName>
</protein>
<accession>A0AAW2E4J1</accession>